<name>A0A016WJ81_9BILA</name>
<evidence type="ECO:0000313" key="1">
    <source>
        <dbReference type="EMBL" id="EYC39889.1"/>
    </source>
</evidence>
<dbReference type="Proteomes" id="UP000024635">
    <property type="component" value="Unassembled WGS sequence"/>
</dbReference>
<accession>A0A016WJ81</accession>
<keyword evidence="2" id="KW-1185">Reference proteome</keyword>
<gene>
    <name evidence="1" type="primary">Acey_s0637.g953</name>
    <name evidence="1" type="ORF">Y032_0637g953</name>
</gene>
<dbReference type="EMBL" id="JARK01000237">
    <property type="protein sequence ID" value="EYC39889.1"/>
    <property type="molecule type" value="Genomic_DNA"/>
</dbReference>
<comment type="caution">
    <text evidence="1">The sequence shown here is derived from an EMBL/GenBank/DDBJ whole genome shotgun (WGS) entry which is preliminary data.</text>
</comment>
<organism evidence="1 2">
    <name type="scientific">Ancylostoma ceylanicum</name>
    <dbReference type="NCBI Taxonomy" id="53326"/>
    <lineage>
        <taxon>Eukaryota</taxon>
        <taxon>Metazoa</taxon>
        <taxon>Ecdysozoa</taxon>
        <taxon>Nematoda</taxon>
        <taxon>Chromadorea</taxon>
        <taxon>Rhabditida</taxon>
        <taxon>Rhabditina</taxon>
        <taxon>Rhabditomorpha</taxon>
        <taxon>Strongyloidea</taxon>
        <taxon>Ancylostomatidae</taxon>
        <taxon>Ancylostomatinae</taxon>
        <taxon>Ancylostoma</taxon>
    </lineage>
</organism>
<sequence>MAIRRTVFVHSRSSPVLAVTRFTPANGVLDRGFLSCSTLLGKSQYCYVGCSEISKLAHAAEDQECDFAL</sequence>
<proteinExistence type="predicted"/>
<evidence type="ECO:0000313" key="2">
    <source>
        <dbReference type="Proteomes" id="UP000024635"/>
    </source>
</evidence>
<reference evidence="2" key="1">
    <citation type="journal article" date="2015" name="Nat. Genet.">
        <title>The genome and transcriptome of the zoonotic hookworm Ancylostoma ceylanicum identify infection-specific gene families.</title>
        <authorList>
            <person name="Schwarz E.M."/>
            <person name="Hu Y."/>
            <person name="Antoshechkin I."/>
            <person name="Miller M.M."/>
            <person name="Sternberg P.W."/>
            <person name="Aroian R.V."/>
        </authorList>
    </citation>
    <scope>NUCLEOTIDE SEQUENCE</scope>
    <source>
        <strain evidence="2">HY135</strain>
    </source>
</reference>
<protein>
    <submittedName>
        <fullName evidence="1">Uncharacterized protein</fullName>
    </submittedName>
</protein>
<dbReference type="AlphaFoldDB" id="A0A016WJ81"/>